<name>A0A9W9QH08_PENBR</name>
<protein>
    <submittedName>
        <fullName evidence="2">Uncharacterized protein</fullName>
    </submittedName>
</protein>
<evidence type="ECO:0000313" key="3">
    <source>
        <dbReference type="Proteomes" id="UP001147695"/>
    </source>
</evidence>
<feature type="compositionally biased region" description="Polar residues" evidence="1">
    <location>
        <begin position="94"/>
        <end position="107"/>
    </location>
</feature>
<feature type="compositionally biased region" description="Polar residues" evidence="1">
    <location>
        <begin position="191"/>
        <end position="207"/>
    </location>
</feature>
<dbReference type="AlphaFoldDB" id="A0A9W9QH08"/>
<feature type="region of interest" description="Disordered" evidence="1">
    <location>
        <begin position="190"/>
        <end position="480"/>
    </location>
</feature>
<feature type="region of interest" description="Disordered" evidence="1">
    <location>
        <begin position="94"/>
        <end position="125"/>
    </location>
</feature>
<reference evidence="2" key="1">
    <citation type="submission" date="2022-12" db="EMBL/GenBank/DDBJ databases">
        <authorList>
            <person name="Petersen C."/>
        </authorList>
    </citation>
    <scope>NUCLEOTIDE SEQUENCE</scope>
    <source>
        <strain evidence="2">IBT 35673</strain>
    </source>
</reference>
<sequence>MPPLAGEERLVTLFADIHYYFTEPTRRPLPYHHRFDKGSYLYIYHNAAQNKARIEIANNPGSPEQDAFCGHLDKVHIRHSSQFPTLCTLTVEDSTSPQQQHYPSDVSTQHEWRLPSGDPRAESKDFRDFPRLHTLDIYFWGVEDSTQFLDAAVLLLSSSQVETDREPAPQQEQPMSSVVQQLENVAVSDPAYQNGQTPNSRSDQTAEAPTFQPPPQISSFPPPPPSGPPAEQQSSTGPSPVEEKKDPASFAPLPYNPAAPAAPEPIQHREKTPPPEDGMAGTGLAAAVAADNGIPYTPPNQTIGGAGVGVYASPPPSNQGPGLQYAGPPAYTSPPPSAGLQHSNSFSAVQPSTQSPAMAAPSYPQSFISGQGHPNSRQGSMSFAPPPQDPNAHLFDRQVYGGAQSQTPPQHQATPLGGYSNFSYNRTSAQNAQPQPQQLQRAGSEYDIHSQVYRPTEIEAGHHNQKYAQKAMKNPGQRPRKLEEKAERLEGGMNRFLKKLERKL</sequence>
<reference evidence="2" key="2">
    <citation type="journal article" date="2023" name="IMA Fungus">
        <title>Comparative genomic study of the Penicillium genus elucidates a diverse pangenome and 15 lateral gene transfer events.</title>
        <authorList>
            <person name="Petersen C."/>
            <person name="Sorensen T."/>
            <person name="Nielsen M.R."/>
            <person name="Sondergaard T.E."/>
            <person name="Sorensen J.L."/>
            <person name="Fitzpatrick D.A."/>
            <person name="Frisvad J.C."/>
            <person name="Nielsen K.L."/>
        </authorList>
    </citation>
    <scope>NUCLEOTIDE SEQUENCE</scope>
    <source>
        <strain evidence="2">IBT 35673</strain>
    </source>
</reference>
<feature type="compositionally biased region" description="Low complexity" evidence="1">
    <location>
        <begin position="429"/>
        <end position="440"/>
    </location>
</feature>
<evidence type="ECO:0000313" key="2">
    <source>
        <dbReference type="EMBL" id="KAJ5337755.1"/>
    </source>
</evidence>
<feature type="compositionally biased region" description="Pro residues" evidence="1">
    <location>
        <begin position="211"/>
        <end position="228"/>
    </location>
</feature>
<feature type="compositionally biased region" description="Low complexity" evidence="1">
    <location>
        <begin position="278"/>
        <end position="293"/>
    </location>
</feature>
<evidence type="ECO:0000256" key="1">
    <source>
        <dbReference type="SAM" id="MobiDB-lite"/>
    </source>
</evidence>
<proteinExistence type="predicted"/>
<feature type="compositionally biased region" description="Polar residues" evidence="1">
    <location>
        <begin position="363"/>
        <end position="381"/>
    </location>
</feature>
<accession>A0A9W9QH08</accession>
<feature type="compositionally biased region" description="Polar residues" evidence="1">
    <location>
        <begin position="403"/>
        <end position="413"/>
    </location>
</feature>
<dbReference type="Proteomes" id="UP001147695">
    <property type="component" value="Unassembled WGS sequence"/>
</dbReference>
<feature type="compositionally biased region" description="Pro residues" evidence="1">
    <location>
        <begin position="254"/>
        <end position="263"/>
    </location>
</feature>
<gene>
    <name evidence="2" type="ORF">N7452_004483</name>
</gene>
<comment type="caution">
    <text evidence="2">The sequence shown here is derived from an EMBL/GenBank/DDBJ whole genome shotgun (WGS) entry which is preliminary data.</text>
</comment>
<dbReference type="EMBL" id="JAPZBQ010000003">
    <property type="protein sequence ID" value="KAJ5337755.1"/>
    <property type="molecule type" value="Genomic_DNA"/>
</dbReference>
<organism evidence="2 3">
    <name type="scientific">Penicillium brevicompactum</name>
    <dbReference type="NCBI Taxonomy" id="5074"/>
    <lineage>
        <taxon>Eukaryota</taxon>
        <taxon>Fungi</taxon>
        <taxon>Dikarya</taxon>
        <taxon>Ascomycota</taxon>
        <taxon>Pezizomycotina</taxon>
        <taxon>Eurotiomycetes</taxon>
        <taxon>Eurotiomycetidae</taxon>
        <taxon>Eurotiales</taxon>
        <taxon>Aspergillaceae</taxon>
        <taxon>Penicillium</taxon>
    </lineage>
</organism>
<feature type="compositionally biased region" description="Polar residues" evidence="1">
    <location>
        <begin position="340"/>
        <end position="356"/>
    </location>
</feature>
<feature type="compositionally biased region" description="Basic and acidic residues" evidence="1">
    <location>
        <begin position="108"/>
        <end position="125"/>
    </location>
</feature>